<dbReference type="EMBL" id="VXIS01000213">
    <property type="protein sequence ID" value="KAA8896381.1"/>
    <property type="molecule type" value="Genomic_DNA"/>
</dbReference>
<dbReference type="InterPro" id="IPR018253">
    <property type="entry name" value="DnaJ_domain_CS"/>
</dbReference>
<evidence type="ECO:0000259" key="10">
    <source>
        <dbReference type="PROSITE" id="PS50076"/>
    </source>
</evidence>
<evidence type="ECO:0000313" key="12">
    <source>
        <dbReference type="Proteomes" id="UP000326924"/>
    </source>
</evidence>
<keyword evidence="9" id="KW-1133">Transmembrane helix</keyword>
<gene>
    <name evidence="11" type="ORF">FN846DRAFT_965178</name>
</gene>
<dbReference type="SUPFAM" id="SSF46565">
    <property type="entry name" value="Chaperone J-domain"/>
    <property type="match status" value="1"/>
</dbReference>
<dbReference type="GO" id="GO:0001735">
    <property type="term" value="F:prenylcysteine oxidase activity"/>
    <property type="evidence" value="ECO:0007669"/>
    <property type="project" value="InterPro"/>
</dbReference>
<dbReference type="PROSITE" id="PS50076">
    <property type="entry name" value="DNAJ_2"/>
    <property type="match status" value="1"/>
</dbReference>
<organism evidence="11 12">
    <name type="scientific">Sphaerosporella brunnea</name>
    <dbReference type="NCBI Taxonomy" id="1250544"/>
    <lineage>
        <taxon>Eukaryota</taxon>
        <taxon>Fungi</taxon>
        <taxon>Dikarya</taxon>
        <taxon>Ascomycota</taxon>
        <taxon>Pezizomycotina</taxon>
        <taxon>Pezizomycetes</taxon>
        <taxon>Pezizales</taxon>
        <taxon>Pyronemataceae</taxon>
        <taxon>Sphaerosporella</taxon>
    </lineage>
</organism>
<dbReference type="PROSITE" id="PS00636">
    <property type="entry name" value="DNAJ_1"/>
    <property type="match status" value="1"/>
</dbReference>
<feature type="compositionally biased region" description="Pro residues" evidence="8">
    <location>
        <begin position="193"/>
        <end position="203"/>
    </location>
</feature>
<dbReference type="Pfam" id="PF00226">
    <property type="entry name" value="DnaJ"/>
    <property type="match status" value="1"/>
</dbReference>
<keyword evidence="5" id="KW-0274">FAD</keyword>
<comment type="cofactor">
    <cofactor evidence="1">
        <name>FAD</name>
        <dbReference type="ChEBI" id="CHEBI:57692"/>
    </cofactor>
</comment>
<dbReference type="GO" id="GO:0030327">
    <property type="term" value="P:prenylated protein catabolic process"/>
    <property type="evidence" value="ECO:0007669"/>
    <property type="project" value="TreeGrafter"/>
</dbReference>
<dbReference type="InterPro" id="IPR010795">
    <property type="entry name" value="Prenylcys_lyase"/>
</dbReference>
<feature type="compositionally biased region" description="Basic and acidic residues" evidence="8">
    <location>
        <begin position="90"/>
        <end position="99"/>
    </location>
</feature>
<feature type="domain" description="J" evidence="10">
    <location>
        <begin position="5"/>
        <end position="67"/>
    </location>
</feature>
<feature type="region of interest" description="Disordered" evidence="8">
    <location>
        <begin position="73"/>
        <end position="99"/>
    </location>
</feature>
<evidence type="ECO:0000256" key="2">
    <source>
        <dbReference type="ARBA" id="ARBA00009967"/>
    </source>
</evidence>
<name>A0A5J5ENQ2_9PEZI</name>
<reference evidence="11 12" key="1">
    <citation type="submission" date="2019-09" db="EMBL/GenBank/DDBJ databases">
        <title>Draft genome of the ectomycorrhizal ascomycete Sphaerosporella brunnea.</title>
        <authorList>
            <consortium name="DOE Joint Genome Institute"/>
            <person name="Benucci G.M."/>
            <person name="Marozzi G."/>
            <person name="Antonielli L."/>
            <person name="Sanchez S."/>
            <person name="Marco P."/>
            <person name="Wang X."/>
            <person name="Falini L.B."/>
            <person name="Barry K."/>
            <person name="Haridas S."/>
            <person name="Lipzen A."/>
            <person name="Labutti K."/>
            <person name="Grigoriev I.V."/>
            <person name="Murat C."/>
            <person name="Martin F."/>
            <person name="Albertini E."/>
            <person name="Donnini D."/>
            <person name="Bonito G."/>
        </authorList>
    </citation>
    <scope>NUCLEOTIDE SEQUENCE [LARGE SCALE GENOMIC DNA]</scope>
    <source>
        <strain evidence="11 12">Sb_GMNB300</strain>
    </source>
</reference>
<dbReference type="AlphaFoldDB" id="A0A5J5ENQ2"/>
<feature type="transmembrane region" description="Helical" evidence="9">
    <location>
        <begin position="302"/>
        <end position="332"/>
    </location>
</feature>
<dbReference type="Pfam" id="PF07156">
    <property type="entry name" value="Prenylcys_lyase"/>
    <property type="match status" value="1"/>
</dbReference>
<dbReference type="InterPro" id="IPR001623">
    <property type="entry name" value="DnaJ_domain"/>
</dbReference>
<protein>
    <recommendedName>
        <fullName evidence="10">J domain-containing protein</fullName>
    </recommendedName>
</protein>
<evidence type="ECO:0000256" key="1">
    <source>
        <dbReference type="ARBA" id="ARBA00001974"/>
    </source>
</evidence>
<dbReference type="SUPFAM" id="SSF51905">
    <property type="entry name" value="FAD/NAD(P)-binding domain"/>
    <property type="match status" value="1"/>
</dbReference>
<keyword evidence="7" id="KW-0325">Glycoprotein</keyword>
<keyword evidence="9" id="KW-0472">Membrane</keyword>
<dbReference type="InParanoid" id="A0A5J5ENQ2"/>
<sequence length="830" mass="92909">MSTPDPYAALELPITATAEQIRVRHRQLALTHHPDRPTGNEEKFKAIQAAYELLIDPARKQAYDATQRLNREMEEQARRARAAGAAANESARRANEEQERILRERMREEENRRKREERAAREREELERIMREQTRQREERRQAEEREERERARRKGQTRRPEEERAEAGGWGQPGRDRAREHGHTSYNTFNNDPPPPYTPQPNPQHQAASEGTPLFPKAPQHAAKYSQSFAIAWILNSLSRLGNFLVAAAATLAIMMLGLVLAYGAFILLLWAAVAIVNLVSWLIPVIANVLFWTMNTTYNILFWIVNTFCLAIYWILRALGSIISILAWIFSFPGRIHWPARPAPYERNIAVVGVDPAGITTAYELFRLCSAGNIPHRITLYDQASHIGGRAVHIVSITPSEQVVLGANTFPKGASLLSSAAAFLGLSTDNSFNGGIDLIGSGTGQFGNYDGRSWSYNEPTLHNIFERWGWELGLNMRYGGSQAKAQDLIREFRGKLQKLEFPVTVHTLNTAGLLDLTAKTAEDFLTTNGVTESVQRELFDPWVRAQYAQNLGTISALSALAAANNRGTLKITRPEGMAGLWERMLAATDAKVQLKTRILNITAESWGGWSLSTSTETKKYDAVILAAPWGLTDLTISPSLLKPPQKIAYTAEHTTLFASAAELSPDAFSGQRDIPKVIMTTPCSWEYYETAGKSGVDGLGHAPFWSLHLLKQVVINGERMWLYQVSSPAELPDQELRRFVGGKEIGFVYRHYSPNAHPLLVPRTKFSDVLLGENLWYAGGMEEVLAGVEMASVMGKSVAEMVFKQWKSEGKFLPKERRIPVDAPAEEK</sequence>
<feature type="transmembrane region" description="Helical" evidence="9">
    <location>
        <begin position="270"/>
        <end position="295"/>
    </location>
</feature>
<evidence type="ECO:0000256" key="8">
    <source>
        <dbReference type="SAM" id="MobiDB-lite"/>
    </source>
</evidence>
<keyword evidence="12" id="KW-1185">Reference proteome</keyword>
<dbReference type="InterPro" id="IPR036188">
    <property type="entry name" value="FAD/NAD-bd_sf"/>
</dbReference>
<dbReference type="InterPro" id="IPR036869">
    <property type="entry name" value="J_dom_sf"/>
</dbReference>
<dbReference type="Gene3D" id="3.50.50.60">
    <property type="entry name" value="FAD/NAD(P)-binding domain"/>
    <property type="match status" value="1"/>
</dbReference>
<dbReference type="SMART" id="SM00271">
    <property type="entry name" value="DnaJ"/>
    <property type="match status" value="1"/>
</dbReference>
<evidence type="ECO:0000256" key="9">
    <source>
        <dbReference type="SAM" id="Phobius"/>
    </source>
</evidence>
<evidence type="ECO:0000256" key="6">
    <source>
        <dbReference type="ARBA" id="ARBA00023002"/>
    </source>
</evidence>
<comment type="caution">
    <text evidence="11">The sequence shown here is derived from an EMBL/GenBank/DDBJ whole genome shotgun (WGS) entry which is preliminary data.</text>
</comment>
<proteinExistence type="inferred from homology"/>
<dbReference type="PANTHER" id="PTHR15944">
    <property type="entry name" value="FARNESYLCYSTEINE LYASE"/>
    <property type="match status" value="1"/>
</dbReference>
<dbReference type="CDD" id="cd06257">
    <property type="entry name" value="DnaJ"/>
    <property type="match status" value="1"/>
</dbReference>
<dbReference type="OrthoDB" id="437369at2759"/>
<dbReference type="Pfam" id="PF13450">
    <property type="entry name" value="NAD_binding_8"/>
    <property type="match status" value="1"/>
</dbReference>
<comment type="similarity">
    <text evidence="2">Belongs to the prenylcysteine oxidase family.</text>
</comment>
<dbReference type="PANTHER" id="PTHR15944:SF0">
    <property type="entry name" value="PRENYLCYSTEINE LYASE DOMAIN-CONTAINING PROTEIN"/>
    <property type="match status" value="1"/>
</dbReference>
<dbReference type="Gene3D" id="1.10.287.110">
    <property type="entry name" value="DnaJ domain"/>
    <property type="match status" value="1"/>
</dbReference>
<keyword evidence="9" id="KW-0812">Transmembrane</keyword>
<keyword evidence="4" id="KW-0732">Signal</keyword>
<feature type="compositionally biased region" description="Basic and acidic residues" evidence="8">
    <location>
        <begin position="132"/>
        <end position="151"/>
    </location>
</feature>
<dbReference type="GO" id="GO:0030328">
    <property type="term" value="P:prenylcysteine catabolic process"/>
    <property type="evidence" value="ECO:0007669"/>
    <property type="project" value="InterPro"/>
</dbReference>
<dbReference type="InterPro" id="IPR017046">
    <property type="entry name" value="Prenylcysteine_Oxase1"/>
</dbReference>
<evidence type="ECO:0000256" key="4">
    <source>
        <dbReference type="ARBA" id="ARBA00022729"/>
    </source>
</evidence>
<dbReference type="Proteomes" id="UP000326924">
    <property type="component" value="Unassembled WGS sequence"/>
</dbReference>
<evidence type="ECO:0000313" key="11">
    <source>
        <dbReference type="EMBL" id="KAA8896381.1"/>
    </source>
</evidence>
<keyword evidence="3" id="KW-0285">Flavoprotein</keyword>
<feature type="transmembrane region" description="Helical" evidence="9">
    <location>
        <begin position="245"/>
        <end position="264"/>
    </location>
</feature>
<accession>A0A5J5ENQ2</accession>
<feature type="compositionally biased region" description="Basic and acidic residues" evidence="8">
    <location>
        <begin position="175"/>
        <end position="184"/>
    </location>
</feature>
<evidence type="ECO:0000256" key="5">
    <source>
        <dbReference type="ARBA" id="ARBA00022827"/>
    </source>
</evidence>
<feature type="region of interest" description="Disordered" evidence="8">
    <location>
        <begin position="132"/>
        <end position="219"/>
    </location>
</feature>
<evidence type="ECO:0000256" key="7">
    <source>
        <dbReference type="ARBA" id="ARBA00023180"/>
    </source>
</evidence>
<evidence type="ECO:0000256" key="3">
    <source>
        <dbReference type="ARBA" id="ARBA00022630"/>
    </source>
</evidence>
<keyword evidence="6" id="KW-0560">Oxidoreductase</keyword>